<comment type="caution">
    <text evidence="2">The sequence shown here is derived from an EMBL/GenBank/DDBJ whole genome shotgun (WGS) entry which is preliminary data.</text>
</comment>
<keyword evidence="3" id="KW-1185">Reference proteome</keyword>
<feature type="transmembrane region" description="Helical" evidence="1">
    <location>
        <begin position="47"/>
        <end position="64"/>
    </location>
</feature>
<accession>A0A840UKI0</accession>
<keyword evidence="1" id="KW-0472">Membrane</keyword>
<dbReference type="EMBL" id="JACHFE010000005">
    <property type="protein sequence ID" value="MBB5321606.1"/>
    <property type="molecule type" value="Genomic_DNA"/>
</dbReference>
<evidence type="ECO:0000313" key="3">
    <source>
        <dbReference type="Proteomes" id="UP000591735"/>
    </source>
</evidence>
<gene>
    <name evidence="2" type="ORF">HNR38_002100</name>
</gene>
<feature type="transmembrane region" description="Helical" evidence="1">
    <location>
        <begin position="23"/>
        <end position="40"/>
    </location>
</feature>
<keyword evidence="1" id="KW-1133">Transmembrane helix</keyword>
<dbReference type="AlphaFoldDB" id="A0A840UKI0"/>
<organism evidence="2 3">
    <name type="scientific">Marinobacter oulmenensis</name>
    <dbReference type="NCBI Taxonomy" id="643747"/>
    <lineage>
        <taxon>Bacteria</taxon>
        <taxon>Pseudomonadati</taxon>
        <taxon>Pseudomonadota</taxon>
        <taxon>Gammaproteobacteria</taxon>
        <taxon>Pseudomonadales</taxon>
        <taxon>Marinobacteraceae</taxon>
        <taxon>Marinobacter</taxon>
    </lineage>
</organism>
<sequence length="108" mass="12013">METSLFQATKLYLVTTTGLSRDALHICVGLAVFLVAAVIFRKSLRSFLPVLIVMAVAILGELLDMRDDFRVFGYWDWQDSLGDFINSVFWPLAIWSAVRLGLVDDGGG</sequence>
<protein>
    <submittedName>
        <fullName evidence="2">Uncharacterized protein</fullName>
    </submittedName>
</protein>
<keyword evidence="1" id="KW-0812">Transmembrane</keyword>
<dbReference type="RefSeq" id="WP_183703533.1">
    <property type="nucleotide sequence ID" value="NZ_JACHFE010000005.1"/>
</dbReference>
<reference evidence="2 3" key="1">
    <citation type="submission" date="2020-08" db="EMBL/GenBank/DDBJ databases">
        <title>Genomic Encyclopedia of Type Strains, Phase IV (KMG-IV): sequencing the most valuable type-strain genomes for metagenomic binning, comparative biology and taxonomic classification.</title>
        <authorList>
            <person name="Goeker M."/>
        </authorList>
    </citation>
    <scope>NUCLEOTIDE SEQUENCE [LARGE SCALE GENOMIC DNA]</scope>
    <source>
        <strain evidence="2 3">DSM 22359</strain>
    </source>
</reference>
<evidence type="ECO:0000313" key="2">
    <source>
        <dbReference type="EMBL" id="MBB5321606.1"/>
    </source>
</evidence>
<feature type="transmembrane region" description="Helical" evidence="1">
    <location>
        <begin position="84"/>
        <end position="102"/>
    </location>
</feature>
<evidence type="ECO:0000256" key="1">
    <source>
        <dbReference type="SAM" id="Phobius"/>
    </source>
</evidence>
<dbReference type="Proteomes" id="UP000591735">
    <property type="component" value="Unassembled WGS sequence"/>
</dbReference>
<name>A0A840UKI0_9GAMM</name>
<proteinExistence type="predicted"/>